<dbReference type="Gene3D" id="3.40.1050.10">
    <property type="entry name" value="Carbonic anhydrase"/>
    <property type="match status" value="1"/>
</dbReference>
<dbReference type="GO" id="GO:0004089">
    <property type="term" value="F:carbonate dehydratase activity"/>
    <property type="evidence" value="ECO:0007669"/>
    <property type="project" value="UniProtKB-UniRule"/>
</dbReference>
<keyword evidence="2 4" id="KW-0479">Metal-binding</keyword>
<dbReference type="EC" id="4.2.1.1" evidence="5"/>
<keyword evidence="5" id="KW-0456">Lyase</keyword>
<dbReference type="Proteomes" id="UP000837801">
    <property type="component" value="Unassembled WGS sequence"/>
</dbReference>
<protein>
    <recommendedName>
        <fullName evidence="5">Carbonic anhydrase</fullName>
        <ecNumber evidence="5">4.2.1.1</ecNumber>
    </recommendedName>
    <alternativeName>
        <fullName evidence="5">Carbonate dehydratase</fullName>
    </alternativeName>
</protein>
<dbReference type="AlphaFoldDB" id="A0A9P0W1L4"/>
<dbReference type="SUPFAM" id="SSF53056">
    <property type="entry name" value="beta-carbonic anhydrase, cab"/>
    <property type="match status" value="1"/>
</dbReference>
<organism evidence="6 7">
    <name type="scientific">[Candida] railenensis</name>
    <dbReference type="NCBI Taxonomy" id="45579"/>
    <lineage>
        <taxon>Eukaryota</taxon>
        <taxon>Fungi</taxon>
        <taxon>Dikarya</taxon>
        <taxon>Ascomycota</taxon>
        <taxon>Saccharomycotina</taxon>
        <taxon>Pichiomycetes</taxon>
        <taxon>Debaryomycetaceae</taxon>
        <taxon>Kurtzmaniella</taxon>
    </lineage>
</organism>
<dbReference type="PANTHER" id="PTHR43175">
    <property type="entry name" value="CARBONIC ANHYDRASE"/>
    <property type="match status" value="1"/>
</dbReference>
<dbReference type="PANTHER" id="PTHR43175:SF3">
    <property type="entry name" value="CARBON DISULFIDE HYDROLASE"/>
    <property type="match status" value="1"/>
</dbReference>
<dbReference type="SMART" id="SM00947">
    <property type="entry name" value="Pro_CA"/>
    <property type="match status" value="1"/>
</dbReference>
<comment type="cofactor">
    <cofactor evidence="4">
        <name>Zn(2+)</name>
        <dbReference type="ChEBI" id="CHEBI:29105"/>
    </cofactor>
    <text evidence="4">Binds 1 zinc ion per subunit.</text>
</comment>
<feature type="binding site" evidence="4">
    <location>
        <position position="36"/>
    </location>
    <ligand>
        <name>Zn(2+)</name>
        <dbReference type="ChEBI" id="CHEBI:29105"/>
    </ligand>
</feature>
<evidence type="ECO:0000256" key="2">
    <source>
        <dbReference type="ARBA" id="ARBA00022723"/>
    </source>
</evidence>
<dbReference type="InterPro" id="IPR001765">
    <property type="entry name" value="Carbonic_anhydrase"/>
</dbReference>
<evidence type="ECO:0000256" key="5">
    <source>
        <dbReference type="RuleBase" id="RU003956"/>
    </source>
</evidence>
<reference evidence="6" key="1">
    <citation type="submission" date="2022-03" db="EMBL/GenBank/DDBJ databases">
        <authorList>
            <person name="Legras J.-L."/>
            <person name="Devillers H."/>
            <person name="Grondin C."/>
        </authorList>
    </citation>
    <scope>NUCLEOTIDE SEQUENCE</scope>
    <source>
        <strain evidence="6">CLIB 1423</strain>
    </source>
</reference>
<evidence type="ECO:0000256" key="1">
    <source>
        <dbReference type="ARBA" id="ARBA00006217"/>
    </source>
</evidence>
<keyword evidence="3 4" id="KW-0862">Zinc</keyword>
<feature type="binding site" evidence="4">
    <location>
        <position position="38"/>
    </location>
    <ligand>
        <name>Zn(2+)</name>
        <dbReference type="ChEBI" id="CHEBI:29105"/>
    </ligand>
</feature>
<dbReference type="Pfam" id="PF00484">
    <property type="entry name" value="Pro_CA"/>
    <property type="match status" value="1"/>
</dbReference>
<sequence length="171" mass="18506">MTVASEFENSNQAYVKAFTKGDLALPPARKVAVIVCMDARIDPAASLGLQEGDAHVIRNAGGRASDALRSVIISQKLLGTREIVIVHHTDCGMLTFTDKDIRDIIKKEGEDSSNPANYAAAADTIAFLPFSNLKQSVIDDIEFLKSSPLVLDVPISGYIYDVKTGRIEKVN</sequence>
<feature type="binding site" evidence="4">
    <location>
        <position position="88"/>
    </location>
    <ligand>
        <name>Zn(2+)</name>
        <dbReference type="ChEBI" id="CHEBI:29105"/>
    </ligand>
</feature>
<dbReference type="OrthoDB" id="10248475at2759"/>
<evidence type="ECO:0000313" key="6">
    <source>
        <dbReference type="EMBL" id="CAH2355752.1"/>
    </source>
</evidence>
<name>A0A9P0W1L4_9ASCO</name>
<comment type="catalytic activity">
    <reaction evidence="5">
        <text>hydrogencarbonate + H(+) = CO2 + H2O</text>
        <dbReference type="Rhea" id="RHEA:10748"/>
        <dbReference type="ChEBI" id="CHEBI:15377"/>
        <dbReference type="ChEBI" id="CHEBI:15378"/>
        <dbReference type="ChEBI" id="CHEBI:16526"/>
        <dbReference type="ChEBI" id="CHEBI:17544"/>
        <dbReference type="EC" id="4.2.1.1"/>
    </reaction>
</comment>
<evidence type="ECO:0000256" key="4">
    <source>
        <dbReference type="PIRSR" id="PIRSR601765-1"/>
    </source>
</evidence>
<feature type="binding site" evidence="4">
    <location>
        <position position="91"/>
    </location>
    <ligand>
        <name>Zn(2+)</name>
        <dbReference type="ChEBI" id="CHEBI:29105"/>
    </ligand>
</feature>
<comment type="function">
    <text evidence="5">Reversible hydration of carbon dioxide.</text>
</comment>
<evidence type="ECO:0000256" key="3">
    <source>
        <dbReference type="ARBA" id="ARBA00022833"/>
    </source>
</evidence>
<comment type="caution">
    <text evidence="6">The sequence shown here is derived from an EMBL/GenBank/DDBJ whole genome shotgun (WGS) entry which is preliminary data.</text>
</comment>
<evidence type="ECO:0000313" key="7">
    <source>
        <dbReference type="Proteomes" id="UP000837801"/>
    </source>
</evidence>
<comment type="similarity">
    <text evidence="1 5">Belongs to the beta-class carbonic anhydrase family.</text>
</comment>
<keyword evidence="7" id="KW-1185">Reference proteome</keyword>
<proteinExistence type="inferred from homology"/>
<dbReference type="CDD" id="cd03379">
    <property type="entry name" value="beta_CA_cladeD"/>
    <property type="match status" value="1"/>
</dbReference>
<dbReference type="InterPro" id="IPR036874">
    <property type="entry name" value="Carbonic_anhydrase_sf"/>
</dbReference>
<dbReference type="GO" id="GO:0008270">
    <property type="term" value="F:zinc ion binding"/>
    <property type="evidence" value="ECO:0007669"/>
    <property type="project" value="UniProtKB-UniRule"/>
</dbReference>
<gene>
    <name evidence="6" type="ORF">CLIB1423_33S00188</name>
</gene>
<accession>A0A9P0W1L4</accession>
<dbReference type="EMBL" id="CAKXYY010000033">
    <property type="protein sequence ID" value="CAH2355752.1"/>
    <property type="molecule type" value="Genomic_DNA"/>
</dbReference>